<sequence>MGSILGIPGEIAQNIADVVKLAGFTSMFQAGFIATTVQHLTTFTTDNLLVAAGQSAQALVDAGKDGDTVAALSAIANFPADMAYAFLNGTYSPPRPNPVPIPGLPPIPEGWGPGILTQGVSNPLHYLLVTIPKAITDAITPAAPPTVAAAAELDAASAEGDVALPATGAPSDVVPDQPTSTGSTAELAGDVTHSPSGIDQDATAAPGIVRSVTLKAAPQPAPNETTTASESSADASSTGTSTETTDETPTTSELNTDKGSAKLARMEARAAKREARQQAKAARQQAKQEAKAASSGGKHRADKKKGDSDD</sequence>
<evidence type="ECO:0000313" key="3">
    <source>
        <dbReference type="Proteomes" id="UP000093779"/>
    </source>
</evidence>
<evidence type="ECO:0000313" key="2">
    <source>
        <dbReference type="EMBL" id="OBF14449.1"/>
    </source>
</evidence>
<evidence type="ECO:0000256" key="1">
    <source>
        <dbReference type="SAM" id="MobiDB-lite"/>
    </source>
</evidence>
<dbReference type="EMBL" id="LZHX01000087">
    <property type="protein sequence ID" value="OBF14449.1"/>
    <property type="molecule type" value="Genomic_DNA"/>
</dbReference>
<feature type="compositionally biased region" description="Basic and acidic residues" evidence="1">
    <location>
        <begin position="255"/>
        <end position="277"/>
    </location>
</feature>
<dbReference type="AlphaFoldDB" id="A0A1A0P9D4"/>
<comment type="caution">
    <text evidence="2">The sequence shown here is derived from an EMBL/GenBank/DDBJ whole genome shotgun (WGS) entry which is preliminary data.</text>
</comment>
<feature type="region of interest" description="Disordered" evidence="1">
    <location>
        <begin position="163"/>
        <end position="202"/>
    </location>
</feature>
<accession>A0A1A0P9D4</accession>
<feature type="compositionally biased region" description="Low complexity" evidence="1">
    <location>
        <begin position="224"/>
        <end position="253"/>
    </location>
</feature>
<reference evidence="2 3" key="1">
    <citation type="submission" date="2016-06" db="EMBL/GenBank/DDBJ databases">
        <authorList>
            <person name="Kjaerup R.B."/>
            <person name="Dalgaard T.S."/>
            <person name="Juul-Madsen H.R."/>
        </authorList>
    </citation>
    <scope>NUCLEOTIDE SEQUENCE [LARGE SCALE GENOMIC DNA]</scope>
    <source>
        <strain evidence="2 3">ACS1953</strain>
    </source>
</reference>
<proteinExistence type="predicted"/>
<evidence type="ECO:0008006" key="4">
    <source>
        <dbReference type="Google" id="ProtNLM"/>
    </source>
</evidence>
<feature type="region of interest" description="Disordered" evidence="1">
    <location>
        <begin position="214"/>
        <end position="310"/>
    </location>
</feature>
<protein>
    <recommendedName>
        <fullName evidence="4">PE-PGRS family protein</fullName>
    </recommendedName>
</protein>
<gene>
    <name evidence="2" type="ORF">A5726_25165</name>
</gene>
<feature type="compositionally biased region" description="Low complexity" evidence="1">
    <location>
        <begin position="278"/>
        <end position="293"/>
    </location>
</feature>
<dbReference type="Proteomes" id="UP000093779">
    <property type="component" value="Unassembled WGS sequence"/>
</dbReference>
<name>A0A1A0P9D4_9MYCO</name>
<organism evidence="2 3">
    <name type="scientific">Mycolicibacterium conceptionense</name>
    <dbReference type="NCBI Taxonomy" id="451644"/>
    <lineage>
        <taxon>Bacteria</taxon>
        <taxon>Bacillati</taxon>
        <taxon>Actinomycetota</taxon>
        <taxon>Actinomycetes</taxon>
        <taxon>Mycobacteriales</taxon>
        <taxon>Mycobacteriaceae</taxon>
        <taxon>Mycolicibacterium</taxon>
    </lineage>
</organism>